<gene>
    <name evidence="1" type="ORF">LTR37_021414</name>
</gene>
<keyword evidence="2" id="KW-1185">Reference proteome</keyword>
<accession>A0ACC3M9Y4</accession>
<organism evidence="1 2">
    <name type="scientific">Vermiconidia calcicola</name>
    <dbReference type="NCBI Taxonomy" id="1690605"/>
    <lineage>
        <taxon>Eukaryota</taxon>
        <taxon>Fungi</taxon>
        <taxon>Dikarya</taxon>
        <taxon>Ascomycota</taxon>
        <taxon>Pezizomycotina</taxon>
        <taxon>Dothideomycetes</taxon>
        <taxon>Dothideomycetidae</taxon>
        <taxon>Mycosphaerellales</taxon>
        <taxon>Extremaceae</taxon>
        <taxon>Vermiconidia</taxon>
    </lineage>
</organism>
<protein>
    <submittedName>
        <fullName evidence="1">Uncharacterized protein</fullName>
    </submittedName>
</protein>
<name>A0ACC3M9Y4_9PEZI</name>
<reference evidence="1" key="1">
    <citation type="submission" date="2023-07" db="EMBL/GenBank/DDBJ databases">
        <title>Black Yeasts Isolated from many extreme environments.</title>
        <authorList>
            <person name="Coleine C."/>
            <person name="Stajich J.E."/>
            <person name="Selbmann L."/>
        </authorList>
    </citation>
    <scope>NUCLEOTIDE SEQUENCE</scope>
    <source>
        <strain evidence="1">CCFEE 5714</strain>
    </source>
</reference>
<proteinExistence type="predicted"/>
<dbReference type="EMBL" id="JAUTXU010000504">
    <property type="protein sequence ID" value="KAK3679559.1"/>
    <property type="molecule type" value="Genomic_DNA"/>
</dbReference>
<evidence type="ECO:0000313" key="1">
    <source>
        <dbReference type="EMBL" id="KAK3679559.1"/>
    </source>
</evidence>
<evidence type="ECO:0000313" key="2">
    <source>
        <dbReference type="Proteomes" id="UP001281147"/>
    </source>
</evidence>
<comment type="caution">
    <text evidence="1">The sequence shown here is derived from an EMBL/GenBank/DDBJ whole genome shotgun (WGS) entry which is preliminary data.</text>
</comment>
<sequence>MDDPEKGFEQNRDSGLPKDELSVGPPASMESGSGNNEAMLEGETGTRNNAHSVIVDWNGPDDPGKPSNLLVSHSLYDVSKTPLIKAALDRANSAATLQTAQHFDVSNQVMVLATSLYLFGLGIGPLLFGYVAASVYCQSVNNVPSSSPMSELYGRKIPLFSGFLIFALFQIPVAVATDLQSVMIFRFLQGFFGSSPAAITGGALADFWDARERGFAMPFFAGTLFAGPIFGPVAGAFITESSLGWRWTQWITLIIAGVFGTIAFIVVPETYAPVLLARRAKRLRHETGNWALHAKHEETRVDLKDIGNKYLLRPARMMVLEPILALFTLYLSFVFGQ</sequence>
<dbReference type="Proteomes" id="UP001281147">
    <property type="component" value="Unassembled WGS sequence"/>
</dbReference>